<keyword evidence="2" id="KW-0813">Transport</keyword>
<evidence type="ECO:0000256" key="3">
    <source>
        <dbReference type="ARBA" id="ARBA00022475"/>
    </source>
</evidence>
<dbReference type="Pfam" id="PF02653">
    <property type="entry name" value="BPD_transp_2"/>
    <property type="match status" value="1"/>
</dbReference>
<feature type="transmembrane region" description="Helical" evidence="9">
    <location>
        <begin position="12"/>
        <end position="35"/>
    </location>
</feature>
<comment type="similarity">
    <text evidence="8">Belongs to the binding-protein-dependent transport system permease family. LivHM subfamily.</text>
</comment>
<keyword evidence="11" id="KW-1185">Reference proteome</keyword>
<dbReference type="InterPro" id="IPR001851">
    <property type="entry name" value="ABC_transp_permease"/>
</dbReference>
<dbReference type="Proteomes" id="UP001148932">
    <property type="component" value="Unassembled WGS sequence"/>
</dbReference>
<comment type="subcellular location">
    <subcellularLocation>
        <location evidence="1">Cell membrane</location>
        <topology evidence="1">Multi-pass membrane protein</topology>
    </subcellularLocation>
</comment>
<evidence type="ECO:0000256" key="2">
    <source>
        <dbReference type="ARBA" id="ARBA00022448"/>
    </source>
</evidence>
<name>A0ABT5S3I1_9BURK</name>
<evidence type="ECO:0000256" key="9">
    <source>
        <dbReference type="SAM" id="Phobius"/>
    </source>
</evidence>
<feature type="transmembrane region" description="Helical" evidence="9">
    <location>
        <begin position="179"/>
        <end position="207"/>
    </location>
</feature>
<evidence type="ECO:0000256" key="7">
    <source>
        <dbReference type="ARBA" id="ARBA00023136"/>
    </source>
</evidence>
<evidence type="ECO:0000313" key="11">
    <source>
        <dbReference type="Proteomes" id="UP001148932"/>
    </source>
</evidence>
<evidence type="ECO:0000256" key="4">
    <source>
        <dbReference type="ARBA" id="ARBA00022692"/>
    </source>
</evidence>
<comment type="caution">
    <text evidence="10">The sequence shown here is derived from an EMBL/GenBank/DDBJ whole genome shotgun (WGS) entry which is preliminary data.</text>
</comment>
<dbReference type="CDD" id="cd06582">
    <property type="entry name" value="TM_PBP1_LivH_like"/>
    <property type="match status" value="1"/>
</dbReference>
<organism evidence="10 11">
    <name type="scientific">Acidovorax benzenivorans</name>
    <dbReference type="NCBI Taxonomy" id="2987520"/>
    <lineage>
        <taxon>Bacteria</taxon>
        <taxon>Pseudomonadati</taxon>
        <taxon>Pseudomonadota</taxon>
        <taxon>Betaproteobacteria</taxon>
        <taxon>Burkholderiales</taxon>
        <taxon>Comamonadaceae</taxon>
        <taxon>Acidovorax</taxon>
    </lineage>
</organism>
<evidence type="ECO:0000256" key="6">
    <source>
        <dbReference type="ARBA" id="ARBA00022989"/>
    </source>
</evidence>
<evidence type="ECO:0000256" key="1">
    <source>
        <dbReference type="ARBA" id="ARBA00004651"/>
    </source>
</evidence>
<keyword evidence="6 9" id="KW-1133">Transmembrane helix</keyword>
<accession>A0ABT5S3I1</accession>
<evidence type="ECO:0000256" key="8">
    <source>
        <dbReference type="ARBA" id="ARBA00037998"/>
    </source>
</evidence>
<dbReference type="InterPro" id="IPR052157">
    <property type="entry name" value="BCAA_transport_permease"/>
</dbReference>
<keyword evidence="5" id="KW-0029">Amino-acid transport</keyword>
<keyword evidence="4 9" id="KW-0812">Transmembrane</keyword>
<feature type="transmembrane region" description="Helical" evidence="9">
    <location>
        <begin position="140"/>
        <end position="159"/>
    </location>
</feature>
<keyword evidence="3" id="KW-1003">Cell membrane</keyword>
<evidence type="ECO:0000256" key="5">
    <source>
        <dbReference type="ARBA" id="ARBA00022970"/>
    </source>
</evidence>
<dbReference type="EMBL" id="JAPCKI010000024">
    <property type="protein sequence ID" value="MDD2180519.1"/>
    <property type="molecule type" value="Genomic_DNA"/>
</dbReference>
<protein>
    <submittedName>
        <fullName evidence="10">Branched-chain amino acid ABC transporter permease</fullName>
    </submittedName>
</protein>
<dbReference type="PANTHER" id="PTHR11795:SF442">
    <property type="entry name" value="ABC TRANSPORTER ATP-BINDING PROTEIN"/>
    <property type="match status" value="1"/>
</dbReference>
<dbReference type="PANTHER" id="PTHR11795">
    <property type="entry name" value="BRANCHED-CHAIN AMINO ACID TRANSPORT SYSTEM PERMEASE PROTEIN LIVH"/>
    <property type="match status" value="1"/>
</dbReference>
<proteinExistence type="inferred from homology"/>
<feature type="transmembrane region" description="Helical" evidence="9">
    <location>
        <begin position="219"/>
        <end position="252"/>
    </location>
</feature>
<gene>
    <name evidence="10" type="ORF">OIN59_24040</name>
</gene>
<feature type="transmembrane region" description="Helical" evidence="9">
    <location>
        <begin position="56"/>
        <end position="78"/>
    </location>
</feature>
<evidence type="ECO:0000313" key="10">
    <source>
        <dbReference type="EMBL" id="MDD2180519.1"/>
    </source>
</evidence>
<dbReference type="RefSeq" id="WP_056058931.1">
    <property type="nucleotide sequence ID" value="NZ_JAPCKI010000024.1"/>
</dbReference>
<reference evidence="10" key="1">
    <citation type="submission" date="2022-10" db="EMBL/GenBank/DDBJ databases">
        <title>Description of microaerobic benzene degrading bacteria.</title>
        <authorList>
            <person name="Bedics A."/>
            <person name="Tancsics A."/>
            <person name="Banerjee S."/>
        </authorList>
    </citation>
    <scope>NUCLEOTIDE SEQUENCE</scope>
    <source>
        <strain evidence="10">D2M1</strain>
    </source>
</reference>
<feature type="transmembrane region" description="Helical" evidence="9">
    <location>
        <begin position="264"/>
        <end position="282"/>
    </location>
</feature>
<sequence>MNIYLLQVINGIGIGMLYFLLAVGLSIVFGLLRFVNFAHGAFYLIGAYFCYQMTRWGMSFWLALVVVPLVVGAIGWATEKLVLRHVYASDHEFHILVTVGLALAVQELVILQWGPLGDSVAVPDALQGVVMWGSFIYPKYRLFVIGFTSVLAVLLWWVLEGTRLGSAVRAGSESTEMVSLLGINVLRIFSLVFGLGAATAALAGVLASPIRGAEPFMGIEALAVAFVVVVVGGLGSFSGALLGGLMIGIVQSVMSTLWPEGARLMIYVAMAAVLLLRPHGLLGRKE</sequence>
<keyword evidence="7 9" id="KW-0472">Membrane</keyword>